<dbReference type="InterPro" id="IPR048898">
    <property type="entry name" value="OB_NMD3"/>
</dbReference>
<keyword evidence="4 7" id="KW-0963">Cytoplasm</keyword>
<dbReference type="PANTHER" id="PTHR12746:SF2">
    <property type="entry name" value="60S RIBOSOMAL EXPORT PROTEIN NMD3"/>
    <property type="match status" value="1"/>
</dbReference>
<evidence type="ECO:0000259" key="8">
    <source>
        <dbReference type="Pfam" id="PF04981"/>
    </source>
</evidence>
<dbReference type="RefSeq" id="XP_024664747.1">
    <property type="nucleotide sequence ID" value="XM_024808979.1"/>
</dbReference>
<dbReference type="GO" id="GO:0005737">
    <property type="term" value="C:cytoplasm"/>
    <property type="evidence" value="ECO:0007669"/>
    <property type="project" value="UniProtKB-SubCell"/>
</dbReference>
<evidence type="ECO:0000256" key="2">
    <source>
        <dbReference type="ARBA" id="ARBA00017035"/>
    </source>
</evidence>
<dbReference type="GeneID" id="36516170"/>
<keyword evidence="12" id="KW-1185">Reference proteome</keyword>
<dbReference type="InterPro" id="IPR039768">
    <property type="entry name" value="Nmd3"/>
</dbReference>
<keyword evidence="6 7" id="KW-0539">Nucleus</keyword>
<feature type="domain" description="Nmd3 N-terminal" evidence="8">
    <location>
        <begin position="18"/>
        <end position="247"/>
    </location>
</feature>
<dbReference type="InterPro" id="IPR048899">
    <property type="entry name" value="NMD_SH3"/>
</dbReference>
<keyword evidence="3 7" id="KW-0813">Transport</keyword>
<dbReference type="PANTHER" id="PTHR12746">
    <property type="entry name" value="NONSENSE-MEDIATED MRNA DECAY PROTEIN 3"/>
    <property type="match status" value="1"/>
</dbReference>
<evidence type="ECO:0000256" key="1">
    <source>
        <dbReference type="ARBA" id="ARBA00009794"/>
    </source>
</evidence>
<comment type="subcellular location">
    <subcellularLocation>
        <location evidence="7">Cytoplasm</location>
    </subcellularLocation>
    <subcellularLocation>
        <location evidence="7">Nucleus</location>
    </subcellularLocation>
</comment>
<dbReference type="Pfam" id="PF21193">
    <property type="entry name" value="NMD_SH3"/>
    <property type="match status" value="1"/>
</dbReference>
<dbReference type="AlphaFoldDB" id="A0A2T0FIH3"/>
<comment type="function">
    <text evidence="7">Acts as an adapter for the XPO1/CRM1-mediated export of the 60S ribosomal subunit.</text>
</comment>
<dbReference type="Pfam" id="PF21192">
    <property type="entry name" value="OB_NMD3"/>
    <property type="match status" value="1"/>
</dbReference>
<dbReference type="Pfam" id="PF04981">
    <property type="entry name" value="NMD3"/>
    <property type="match status" value="1"/>
</dbReference>
<dbReference type="EMBL" id="NDIQ01000021">
    <property type="protein sequence ID" value="PRT54802.1"/>
    <property type="molecule type" value="Genomic_DNA"/>
</dbReference>
<dbReference type="STRING" id="45607.A0A2T0FIH3"/>
<evidence type="ECO:0000256" key="5">
    <source>
        <dbReference type="ARBA" id="ARBA00022927"/>
    </source>
</evidence>
<comment type="caution">
    <text evidence="11">The sequence shown here is derived from an EMBL/GenBank/DDBJ whole genome shotgun (WGS) entry which is preliminary data.</text>
</comment>
<evidence type="ECO:0000313" key="11">
    <source>
        <dbReference type="EMBL" id="PRT54802.1"/>
    </source>
</evidence>
<feature type="domain" description="60S ribosomal export protein NMD3 SH3" evidence="10">
    <location>
        <begin position="250"/>
        <end position="297"/>
    </location>
</feature>
<dbReference type="GO" id="GO:0043023">
    <property type="term" value="F:ribosomal large subunit binding"/>
    <property type="evidence" value="ECO:0007669"/>
    <property type="project" value="InterPro"/>
</dbReference>
<dbReference type="OrthoDB" id="203821at2759"/>
<comment type="similarity">
    <text evidence="1 7">Belongs to the NMD3 family.</text>
</comment>
<dbReference type="InterPro" id="IPR007064">
    <property type="entry name" value="Nmd3_N"/>
</dbReference>
<dbReference type="GO" id="GO:0000055">
    <property type="term" value="P:ribosomal large subunit export from nucleus"/>
    <property type="evidence" value="ECO:0007669"/>
    <property type="project" value="TreeGrafter"/>
</dbReference>
<gene>
    <name evidence="11" type="ORF">B9G98_02422</name>
</gene>
<organism evidence="11 12">
    <name type="scientific">Wickerhamiella sorbophila</name>
    <dbReference type="NCBI Taxonomy" id="45607"/>
    <lineage>
        <taxon>Eukaryota</taxon>
        <taxon>Fungi</taxon>
        <taxon>Dikarya</taxon>
        <taxon>Ascomycota</taxon>
        <taxon>Saccharomycotina</taxon>
        <taxon>Dipodascomycetes</taxon>
        <taxon>Dipodascales</taxon>
        <taxon>Trichomonascaceae</taxon>
        <taxon>Wickerhamiella</taxon>
    </lineage>
</organism>
<dbReference type="GO" id="GO:0015031">
    <property type="term" value="P:protein transport"/>
    <property type="evidence" value="ECO:0007669"/>
    <property type="project" value="UniProtKB-KW"/>
</dbReference>
<evidence type="ECO:0000256" key="3">
    <source>
        <dbReference type="ARBA" id="ARBA00022448"/>
    </source>
</evidence>
<evidence type="ECO:0000259" key="9">
    <source>
        <dbReference type="Pfam" id="PF21192"/>
    </source>
</evidence>
<protein>
    <recommendedName>
        <fullName evidence="2 7">60S ribosomal export protein NMD3</fullName>
    </recommendedName>
</protein>
<evidence type="ECO:0000256" key="6">
    <source>
        <dbReference type="ARBA" id="ARBA00023242"/>
    </source>
</evidence>
<evidence type="ECO:0000313" key="12">
    <source>
        <dbReference type="Proteomes" id="UP000238350"/>
    </source>
</evidence>
<evidence type="ECO:0000256" key="7">
    <source>
        <dbReference type="RuleBase" id="RU364108"/>
    </source>
</evidence>
<keyword evidence="5 7" id="KW-0653">Protein transport</keyword>
<dbReference type="Proteomes" id="UP000238350">
    <property type="component" value="Unassembled WGS sequence"/>
</dbReference>
<evidence type="ECO:0000259" key="10">
    <source>
        <dbReference type="Pfam" id="PF21193"/>
    </source>
</evidence>
<proteinExistence type="inferred from homology"/>
<dbReference type="GO" id="GO:0005634">
    <property type="term" value="C:nucleus"/>
    <property type="evidence" value="ECO:0007669"/>
    <property type="project" value="UniProtKB-SubCell"/>
</dbReference>
<sequence>MNGTPMDLGQYRPATVACCHCGCPMDGTTGLVTCVDCLKLTANIAKDVPREANVQFCRNCERFLMPPQTWLACQPESRELLALLLRRLPGLNKVRLVDAGFVWTEPHSRRIRIKVAVQGEAAAGVILQEAFEVEYVVIATQCPDCAKSFTVHTWRAAVQLRQKVQHKRTFFYLEQLILKHQAHNDCVSIKESRDGIDFFFAHPNHAIKFIDFLNTVAPIKSKRSEQLISHDTHSGSSQFKFTHSVEIAPICRDDLVILPKSLAGKMSQISRVVLCSRVSSSIKFLDFNTLQTADLPANVFWREPFSSLASYQDLVEFIVLDNEPLGPIHGRNVLSDITVARASDMGQSFVVRSQMGAILHPGDSVLGYYLINCNFNSDEWDSLAAGECPDIVLVKKIYPNRRKNRNWKLRRMAKEHNEMDAETANKVENDYEMFLRELEEDVELRNTINLYKDPQASQVPQDAEYDGPQIDVSELLDDLEDLSLN</sequence>
<accession>A0A2T0FIH3</accession>
<evidence type="ECO:0000256" key="4">
    <source>
        <dbReference type="ARBA" id="ARBA00022490"/>
    </source>
</evidence>
<reference evidence="11 12" key="1">
    <citation type="submission" date="2017-04" db="EMBL/GenBank/DDBJ databases">
        <title>Genome sequencing of [Candida] sorbophila.</title>
        <authorList>
            <person name="Ahn J.O."/>
        </authorList>
    </citation>
    <scope>NUCLEOTIDE SEQUENCE [LARGE SCALE GENOMIC DNA]</scope>
    <source>
        <strain evidence="11 12">DS02</strain>
    </source>
</reference>
<name>A0A2T0FIH3_9ASCO</name>
<feature type="domain" description="60S ribosomal export protein NMD3 OB-fold" evidence="9">
    <location>
        <begin position="314"/>
        <end position="396"/>
    </location>
</feature>